<evidence type="ECO:0000313" key="3">
    <source>
        <dbReference type="Proteomes" id="UP000552045"/>
    </source>
</evidence>
<name>A0A7Y9JMZ0_9MICO</name>
<sequence>MTMPVTTPAELDERYGRTGSKRVPWIVGGALAVAVVGVAGWMTVRSAMDDVDITGTGYRVIDEHSVTVDFQITAPRDRDVHCIVEAQDEEFGVVGWKVVEYPASADHARAFSETVPTVALATTGLVNSCWVA</sequence>
<feature type="transmembrane region" description="Helical" evidence="1">
    <location>
        <begin position="23"/>
        <end position="44"/>
    </location>
</feature>
<evidence type="ECO:0000313" key="2">
    <source>
        <dbReference type="EMBL" id="NYD53094.1"/>
    </source>
</evidence>
<dbReference type="AlphaFoldDB" id="A0A7Y9JMZ0"/>
<proteinExistence type="predicted"/>
<keyword evidence="1" id="KW-0812">Transmembrane</keyword>
<reference evidence="2 3" key="1">
    <citation type="submission" date="2020-07" db="EMBL/GenBank/DDBJ databases">
        <title>Sequencing the genomes of 1000 actinobacteria strains.</title>
        <authorList>
            <person name="Klenk H.-P."/>
        </authorList>
    </citation>
    <scope>NUCLEOTIDE SEQUENCE [LARGE SCALE GENOMIC DNA]</scope>
    <source>
        <strain evidence="2 3">DSM 22185</strain>
    </source>
</reference>
<dbReference type="EMBL" id="JACCBH010000001">
    <property type="protein sequence ID" value="NYD53094.1"/>
    <property type="molecule type" value="Genomic_DNA"/>
</dbReference>
<evidence type="ECO:0008006" key="4">
    <source>
        <dbReference type="Google" id="ProtNLM"/>
    </source>
</evidence>
<protein>
    <recommendedName>
        <fullName evidence="4">DUF4307 domain-containing protein</fullName>
    </recommendedName>
</protein>
<keyword evidence="1" id="KW-1133">Transmembrane helix</keyword>
<dbReference type="Pfam" id="PF14155">
    <property type="entry name" value="DUF4307"/>
    <property type="match status" value="1"/>
</dbReference>
<dbReference type="Proteomes" id="UP000552045">
    <property type="component" value="Unassembled WGS sequence"/>
</dbReference>
<dbReference type="InterPro" id="IPR025443">
    <property type="entry name" value="DUF4307"/>
</dbReference>
<keyword evidence="3" id="KW-1185">Reference proteome</keyword>
<accession>A0A7Y9JMZ0</accession>
<gene>
    <name evidence="2" type="ORF">BKA02_000149</name>
</gene>
<keyword evidence="1" id="KW-0472">Membrane</keyword>
<comment type="caution">
    <text evidence="2">The sequence shown here is derived from an EMBL/GenBank/DDBJ whole genome shotgun (WGS) entry which is preliminary data.</text>
</comment>
<evidence type="ECO:0000256" key="1">
    <source>
        <dbReference type="SAM" id="Phobius"/>
    </source>
</evidence>
<organism evidence="2 3">
    <name type="scientific">Microbacterium pseudoresistens</name>
    <dbReference type="NCBI Taxonomy" id="640634"/>
    <lineage>
        <taxon>Bacteria</taxon>
        <taxon>Bacillati</taxon>
        <taxon>Actinomycetota</taxon>
        <taxon>Actinomycetes</taxon>
        <taxon>Micrococcales</taxon>
        <taxon>Microbacteriaceae</taxon>
        <taxon>Microbacterium</taxon>
    </lineage>
</organism>